<evidence type="ECO:0000256" key="1">
    <source>
        <dbReference type="SAM" id="MobiDB-lite"/>
    </source>
</evidence>
<proteinExistence type="predicted"/>
<dbReference type="Proteomes" id="UP000671914">
    <property type="component" value="Chromosome"/>
</dbReference>
<organism evidence="3 4">
    <name type="scientific">Agromyces archimandritae</name>
    <dbReference type="NCBI Taxonomy" id="2781962"/>
    <lineage>
        <taxon>Bacteria</taxon>
        <taxon>Bacillati</taxon>
        <taxon>Actinomycetota</taxon>
        <taxon>Actinomycetes</taxon>
        <taxon>Micrococcales</taxon>
        <taxon>Microbacteriaceae</taxon>
        <taxon>Agromyces</taxon>
    </lineage>
</organism>
<name>A0A975IMD4_9MICO</name>
<dbReference type="KEGG" id="aarc:G127AT_08035"/>
<dbReference type="EMBL" id="CP071696">
    <property type="protein sequence ID" value="QTX03335.1"/>
    <property type="molecule type" value="Genomic_DNA"/>
</dbReference>
<reference evidence="3" key="1">
    <citation type="submission" date="2021-03" db="EMBL/GenBank/DDBJ databases">
        <title>Agromyces archimandritus sp. nov., isolated from the cockroach Archimandrita tessellata.</title>
        <authorList>
            <person name="Guzman J."/>
            <person name="Ortuzar M."/>
            <person name="Poehlein A."/>
            <person name="Daniel R."/>
            <person name="Trujillo M."/>
            <person name="Vilcinskas A."/>
        </authorList>
    </citation>
    <scope>NUCLEOTIDE SEQUENCE</scope>
    <source>
        <strain evidence="3">G127AT</strain>
    </source>
</reference>
<gene>
    <name evidence="3" type="ORF">G127AT_08035</name>
</gene>
<evidence type="ECO:0000256" key="2">
    <source>
        <dbReference type="SAM" id="Phobius"/>
    </source>
</evidence>
<keyword evidence="2" id="KW-0472">Membrane</keyword>
<feature type="region of interest" description="Disordered" evidence="1">
    <location>
        <begin position="89"/>
        <end position="115"/>
    </location>
</feature>
<accession>A0A975IMD4</accession>
<keyword evidence="2" id="KW-0812">Transmembrane</keyword>
<feature type="transmembrane region" description="Helical" evidence="2">
    <location>
        <begin position="61"/>
        <end position="84"/>
    </location>
</feature>
<sequence length="223" mass="23785">MSEEPLYSPALHVISWVALVFATVPLASHRHTVLDRTLSGPWHFSKLFLSKHLEAHLRTHFFLAAAASLTLLLSGCALSAPAIVEAAPKASAPGDRLKPDESLEENTAAEPPEPSAVDLACSSLGEPVSLAHNAWLNFEDGALTEKQRNSDLNRASELFRGAEASGTPAIDDAVLQILACIDESSPDETGRPYDPGTDEFFRLNSAIGKACADLGSHLYMQGG</sequence>
<protein>
    <submittedName>
        <fullName evidence="3">Uncharacterized protein</fullName>
    </submittedName>
</protein>
<evidence type="ECO:0000313" key="3">
    <source>
        <dbReference type="EMBL" id="QTX03335.1"/>
    </source>
</evidence>
<keyword evidence="2" id="KW-1133">Transmembrane helix</keyword>
<feature type="transmembrane region" description="Helical" evidence="2">
    <location>
        <begin position="6"/>
        <end position="27"/>
    </location>
</feature>
<dbReference type="AlphaFoldDB" id="A0A975IMD4"/>
<evidence type="ECO:0000313" key="4">
    <source>
        <dbReference type="Proteomes" id="UP000671914"/>
    </source>
</evidence>
<keyword evidence="4" id="KW-1185">Reference proteome</keyword>
<dbReference type="RefSeq" id="WP_210895809.1">
    <property type="nucleotide sequence ID" value="NZ_CP071696.1"/>
</dbReference>